<dbReference type="SMART" id="SM00530">
    <property type="entry name" value="HTH_XRE"/>
    <property type="match status" value="1"/>
</dbReference>
<dbReference type="CDD" id="cd00093">
    <property type="entry name" value="HTH_XRE"/>
    <property type="match status" value="1"/>
</dbReference>
<organism evidence="2">
    <name type="scientific">hydrothermal vent metagenome</name>
    <dbReference type="NCBI Taxonomy" id="652676"/>
    <lineage>
        <taxon>unclassified sequences</taxon>
        <taxon>metagenomes</taxon>
        <taxon>ecological metagenomes</taxon>
    </lineage>
</organism>
<evidence type="ECO:0000259" key="1">
    <source>
        <dbReference type="PROSITE" id="PS50943"/>
    </source>
</evidence>
<proteinExistence type="predicted"/>
<protein>
    <recommendedName>
        <fullName evidence="1">HTH cro/C1-type domain-containing protein</fullName>
    </recommendedName>
</protein>
<gene>
    <name evidence="2" type="ORF">MNBD_CHLOROFLEXI01-1058</name>
</gene>
<feature type="domain" description="HTH cro/C1-type" evidence="1">
    <location>
        <begin position="20"/>
        <end position="74"/>
    </location>
</feature>
<dbReference type="InterPro" id="IPR001387">
    <property type="entry name" value="Cro/C1-type_HTH"/>
</dbReference>
<evidence type="ECO:0000313" key="2">
    <source>
        <dbReference type="EMBL" id="VAW39032.1"/>
    </source>
</evidence>
<dbReference type="InterPro" id="IPR010982">
    <property type="entry name" value="Lambda_DNA-bd_dom_sf"/>
</dbReference>
<sequence>MYSIPQVVVEKHILENMSLVRAWREHLGLSQQAIAQKMDISQSAYSQMEKTKSNLCPTTVNKIARALSIEPEQLAI</sequence>
<dbReference type="SUPFAM" id="SSF47413">
    <property type="entry name" value="lambda repressor-like DNA-binding domains"/>
    <property type="match status" value="1"/>
</dbReference>
<dbReference type="PROSITE" id="PS50943">
    <property type="entry name" value="HTH_CROC1"/>
    <property type="match status" value="1"/>
</dbReference>
<accession>A0A3B0VJ29</accession>
<reference evidence="2" key="1">
    <citation type="submission" date="2018-06" db="EMBL/GenBank/DDBJ databases">
        <authorList>
            <person name="Zhirakovskaya E."/>
        </authorList>
    </citation>
    <scope>NUCLEOTIDE SEQUENCE</scope>
</reference>
<dbReference type="AlphaFoldDB" id="A0A3B0VJ29"/>
<name>A0A3B0VJ29_9ZZZZ</name>
<dbReference type="EMBL" id="UOEU01000727">
    <property type="protein sequence ID" value="VAW39032.1"/>
    <property type="molecule type" value="Genomic_DNA"/>
</dbReference>
<dbReference type="Pfam" id="PF01381">
    <property type="entry name" value="HTH_3"/>
    <property type="match status" value="1"/>
</dbReference>
<dbReference type="GO" id="GO:0003677">
    <property type="term" value="F:DNA binding"/>
    <property type="evidence" value="ECO:0007669"/>
    <property type="project" value="InterPro"/>
</dbReference>
<dbReference type="Gene3D" id="1.10.260.40">
    <property type="entry name" value="lambda repressor-like DNA-binding domains"/>
    <property type="match status" value="1"/>
</dbReference>